<keyword evidence="2" id="KW-0812">Transmembrane</keyword>
<sequence>MASLLAELKRRNVIRVAIGYFVLAWVVLQITDLVAPALLLPEWTLSFVTFIGIIGFPFAMFFAWVFELTPEGLQRSEDVEPDQSITGNTGSNLNKMIIGLLLLAVLILLADRLFGLSGQFSMPGSEPAVQAVPADVAGAVSAETPESAGPRSIAVLPFVNMSDDKEQEYFSDGISEELLNALAQIRELRVAARTSSFAFKGKNQDITDIGDQLNVETVLEGSVRKSGAKVRITAQLINVEDGYHLWSDTYDRDLTDIFAVQDEISAAIVLALKVHLTDEPPPRAEQPVAIAAYNFYLQARHNVRLRSKDTLELALQQFQQALDVQPQYAAAWAGKALATSLLRDDQYGDIPGEEASRLSQGYLDIAFSIDPDIGVGHAAQALVYMDTNDCKRAIVSTERALQRLPNEGILYVWKGMCLERTGEYSAAEEALDQAFAIDPLHRSVRINWLQQKVAQGGAAEVRAMTTPGTVEYYELEWLIARQEGRWADMYLIASEAYAEYARTYSQRQQALAQFFWLGEPAQALHSLPPAFVMYFDALKSPQKLIDELGGRAPESLSPRQREGLLLALSTQQQWQGILATVDHLQLETATEFGDVSAGESAFSNALAQAVAFYFLGETERATALAVKLKRCIEQAKAKGLAFEEYGAPLGEIEFLLGNKAEAIAVMRQLFVKHRLSPLFATRLELYKSATEDNSKLEALVAEVQAKLNLERQKLGWEPKALEEI</sequence>
<organism evidence="3 4">
    <name type="scientific">Halioglobus maricola</name>
    <dbReference type="NCBI Taxonomy" id="2601894"/>
    <lineage>
        <taxon>Bacteria</taxon>
        <taxon>Pseudomonadati</taxon>
        <taxon>Pseudomonadota</taxon>
        <taxon>Gammaproteobacteria</taxon>
        <taxon>Cellvibrionales</taxon>
        <taxon>Halieaceae</taxon>
        <taxon>Halioglobus</taxon>
    </lineage>
</organism>
<proteinExistence type="predicted"/>
<feature type="coiled-coil region" evidence="1">
    <location>
        <begin position="686"/>
        <end position="713"/>
    </location>
</feature>
<protein>
    <submittedName>
        <fullName evidence="3">Uncharacterized protein</fullName>
    </submittedName>
</protein>
<dbReference type="Gene3D" id="1.25.40.10">
    <property type="entry name" value="Tetratricopeptide repeat domain"/>
    <property type="match status" value="1"/>
</dbReference>
<keyword evidence="2" id="KW-1133">Transmembrane helix</keyword>
<keyword evidence="1" id="KW-0175">Coiled coil</keyword>
<evidence type="ECO:0000313" key="3">
    <source>
        <dbReference type="EMBL" id="QFU77261.1"/>
    </source>
</evidence>
<evidence type="ECO:0000313" key="4">
    <source>
        <dbReference type="Proteomes" id="UP000326287"/>
    </source>
</evidence>
<dbReference type="OrthoDB" id="7052061at2"/>
<feature type="transmembrane region" description="Helical" evidence="2">
    <location>
        <begin position="96"/>
        <end position="115"/>
    </location>
</feature>
<gene>
    <name evidence="3" type="ORF">EY643_17230</name>
</gene>
<dbReference type="KEGG" id="halc:EY643_17230"/>
<dbReference type="Gene3D" id="3.40.50.10070">
    <property type="entry name" value="TolB, N-terminal domain"/>
    <property type="match status" value="1"/>
</dbReference>
<reference evidence="3 4" key="1">
    <citation type="submission" date="2019-02" db="EMBL/GenBank/DDBJ databases">
        <authorList>
            <person name="Li S.-H."/>
        </authorList>
    </citation>
    <scope>NUCLEOTIDE SEQUENCE [LARGE SCALE GENOMIC DNA]</scope>
    <source>
        <strain evidence="3 4">IMCC14385</strain>
    </source>
</reference>
<keyword evidence="2" id="KW-0472">Membrane</keyword>
<dbReference type="RefSeq" id="WP_153240406.1">
    <property type="nucleotide sequence ID" value="NZ_CP036422.1"/>
</dbReference>
<evidence type="ECO:0000256" key="2">
    <source>
        <dbReference type="SAM" id="Phobius"/>
    </source>
</evidence>
<dbReference type="InterPro" id="IPR019734">
    <property type="entry name" value="TPR_rpt"/>
</dbReference>
<dbReference type="InterPro" id="IPR011990">
    <property type="entry name" value="TPR-like_helical_dom_sf"/>
</dbReference>
<dbReference type="Proteomes" id="UP000326287">
    <property type="component" value="Chromosome"/>
</dbReference>
<feature type="transmembrane region" description="Helical" evidence="2">
    <location>
        <begin position="12"/>
        <end position="31"/>
    </location>
</feature>
<keyword evidence="4" id="KW-1185">Reference proteome</keyword>
<dbReference type="Pfam" id="PF13432">
    <property type="entry name" value="TPR_16"/>
    <property type="match status" value="1"/>
</dbReference>
<dbReference type="AlphaFoldDB" id="A0A5P9NN70"/>
<feature type="transmembrane region" description="Helical" evidence="2">
    <location>
        <begin position="43"/>
        <end position="66"/>
    </location>
</feature>
<evidence type="ECO:0000256" key="1">
    <source>
        <dbReference type="SAM" id="Coils"/>
    </source>
</evidence>
<dbReference type="EMBL" id="CP036422">
    <property type="protein sequence ID" value="QFU77261.1"/>
    <property type="molecule type" value="Genomic_DNA"/>
</dbReference>
<accession>A0A5P9NN70</accession>
<dbReference type="SUPFAM" id="SSF48452">
    <property type="entry name" value="TPR-like"/>
    <property type="match status" value="1"/>
</dbReference>
<dbReference type="SMART" id="SM00028">
    <property type="entry name" value="TPR"/>
    <property type="match status" value="2"/>
</dbReference>
<name>A0A5P9NN70_9GAMM</name>